<evidence type="ECO:0000313" key="2">
    <source>
        <dbReference type="EMBL" id="KAK8838659.1"/>
    </source>
</evidence>
<feature type="coiled-coil region" evidence="1">
    <location>
        <begin position="347"/>
        <end position="402"/>
    </location>
</feature>
<dbReference type="EMBL" id="JAPFFF010000054">
    <property type="protein sequence ID" value="KAK8838659.1"/>
    <property type="molecule type" value="Genomic_DNA"/>
</dbReference>
<protein>
    <submittedName>
        <fullName evidence="2">Uncharacterized protein</fullName>
    </submittedName>
</protein>
<proteinExistence type="predicted"/>
<reference evidence="2 3" key="1">
    <citation type="submission" date="2024-04" db="EMBL/GenBank/DDBJ databases">
        <title>Tritrichomonas musculus Genome.</title>
        <authorList>
            <person name="Alves-Ferreira E."/>
            <person name="Grigg M."/>
            <person name="Lorenzi H."/>
            <person name="Galac M."/>
        </authorList>
    </citation>
    <scope>NUCLEOTIDE SEQUENCE [LARGE SCALE GENOMIC DNA]</scope>
    <source>
        <strain evidence="2 3">EAF2021</strain>
    </source>
</reference>
<accession>A0ABR2GXK1</accession>
<keyword evidence="1" id="KW-0175">Coiled coil</keyword>
<gene>
    <name evidence="2" type="ORF">M9Y10_032695</name>
</gene>
<feature type="coiled-coil region" evidence="1">
    <location>
        <begin position="235"/>
        <end position="319"/>
    </location>
</feature>
<dbReference type="PANTHER" id="PTHR23159:SF31">
    <property type="entry name" value="CENTROSOME-ASSOCIATED PROTEIN CEP250 ISOFORM X1"/>
    <property type="match status" value="1"/>
</dbReference>
<dbReference type="Proteomes" id="UP001470230">
    <property type="component" value="Unassembled WGS sequence"/>
</dbReference>
<feature type="coiled-coil region" evidence="1">
    <location>
        <begin position="435"/>
        <end position="504"/>
    </location>
</feature>
<feature type="coiled-coil region" evidence="1">
    <location>
        <begin position="819"/>
        <end position="928"/>
    </location>
</feature>
<sequence>MESSCDSDLYSVQTFPPDESDIETQLLAEQENDNKQDIIDNLQKELSICRAQFEQSAAINKKIESVHSKNQKLTEALQNLQSEKEDLVRRLEISIKANEDLESKMNDVKFTSSQQVSRESADKERELAKLKKEYENTVETMSSKIESLEKANENLELNNKMLSNKIDRLLQNSNQHFGFTFSDPDSLIEFLLQPRVVEPTRQEEPVPIIDNNAVSIVETKNRLFKQKLKESRHISQKLVKEIQQLKIKLQESEKSKKSVIQSYEKQIEQINEDNSNNISLLNETVNNLNAKIQKLKTDNQNLKSEIKELHAQKINSIQNDTTVSEASIQIEPLDNKKQSHVVINDEFEVLNQRNSELSEKVQLLEKKNEQLQAKLKEEQESKNQLEIQFENQKVELNSLKVVHDEALQEVSTLRESLHNKCQEQPKKKTNDKSMLPKLKIKLDGLKKKIQLLSQQIQELQLQNETERRQRDIIEARSSSTKSELEEAQARIASLTDELSILRQQNDEKPSLTVEDVIPSYAWRFSEFDQELAQRIEKVALNPLLQPVSKLNNVYKVIQKYIQEVVKQKDDSFQNLFDEIQNLKTKVNKFIVDISILLSLNPLTISDFLNCNGSDAICKKLSHLIQEQENSKRKEACFQSFAEFLISTFDNERAFNLNDFCSNNSGFQSYLTNLKNQMVLLSTKLSEKCRKLHALKTVIKDLKKSTTKEITSLKSQLNEQKSISSNLKKDNDMLHEINHKLKSELHSYKKNFSDFQQKTEEKESLLQDEYEQKINNAQSIHCMSEQSLKKQVDLLLKEKENNRSTIDNYESSINHLKTVIDKDQRDIREKEKMIVTLTSERDAMQAQAESKIKQEKEQIIKSYEKAINEIKKQFDNSRTDLERISCDLSASLKKNRSAKNSIVTLKKEKMRLENEIKALYDQVKRERQISEADVNNKIMSAETNFSKKLHDYKTKCENEKKRIFSYVASEFRQFFNPAEIIDEKSFRYLLARIKKEYDKLYYSDTNVRRLVGAAPQQPTEEAVAHLMTC</sequence>
<name>A0ABR2GXK1_9EUKA</name>
<comment type="caution">
    <text evidence="2">The sequence shown here is derived from an EMBL/GenBank/DDBJ whole genome shotgun (WGS) entry which is preliminary data.</text>
</comment>
<keyword evidence="3" id="KW-1185">Reference proteome</keyword>
<feature type="coiled-coil region" evidence="1">
    <location>
        <begin position="25"/>
        <end position="172"/>
    </location>
</feature>
<dbReference type="PANTHER" id="PTHR23159">
    <property type="entry name" value="CENTROSOMAL PROTEIN 2"/>
    <property type="match status" value="1"/>
</dbReference>
<evidence type="ECO:0000256" key="1">
    <source>
        <dbReference type="SAM" id="Coils"/>
    </source>
</evidence>
<evidence type="ECO:0000313" key="3">
    <source>
        <dbReference type="Proteomes" id="UP001470230"/>
    </source>
</evidence>
<organism evidence="2 3">
    <name type="scientific">Tritrichomonas musculus</name>
    <dbReference type="NCBI Taxonomy" id="1915356"/>
    <lineage>
        <taxon>Eukaryota</taxon>
        <taxon>Metamonada</taxon>
        <taxon>Parabasalia</taxon>
        <taxon>Tritrichomonadida</taxon>
        <taxon>Tritrichomonadidae</taxon>
        <taxon>Tritrichomonas</taxon>
    </lineage>
</organism>